<keyword evidence="2" id="KW-1185">Reference proteome</keyword>
<organism evidence="2 3">
    <name type="scientific">Panagrellus redivivus</name>
    <name type="common">Microworm</name>
    <dbReference type="NCBI Taxonomy" id="6233"/>
    <lineage>
        <taxon>Eukaryota</taxon>
        <taxon>Metazoa</taxon>
        <taxon>Ecdysozoa</taxon>
        <taxon>Nematoda</taxon>
        <taxon>Chromadorea</taxon>
        <taxon>Rhabditida</taxon>
        <taxon>Tylenchina</taxon>
        <taxon>Panagrolaimomorpha</taxon>
        <taxon>Panagrolaimoidea</taxon>
        <taxon>Panagrolaimidae</taxon>
        <taxon>Panagrellus</taxon>
    </lineage>
</organism>
<feature type="compositionally biased region" description="Polar residues" evidence="1">
    <location>
        <begin position="297"/>
        <end position="306"/>
    </location>
</feature>
<evidence type="ECO:0000256" key="1">
    <source>
        <dbReference type="SAM" id="MobiDB-lite"/>
    </source>
</evidence>
<feature type="region of interest" description="Disordered" evidence="1">
    <location>
        <begin position="296"/>
        <end position="319"/>
    </location>
</feature>
<dbReference type="Proteomes" id="UP000492821">
    <property type="component" value="Unassembled WGS sequence"/>
</dbReference>
<sequence>MVTVFREEMASDRDELPDGGETEVDATGSESVDTGAQIGEDKSSEEGALTPEPSEVEAESPKQEEDDFDDDDFGDFEEAVAAPSVAPEPEDPFPETPTTNTTFGFADFGDKNLVPVPPATPEFNATFDPPPPPTVPSLPSLSDILSSESDLWDFGSDDPANGDALVVSDPPAYDYFLPFDTGKTDAEGFDLPQHFVDALEVWSRICFVEDTPALKLKYDKTALYEGMLSALSMSSAKAAPKDKPVSIPVMNPMPATTTFDLELKPAPVAPSGGLFSNFLSTSPAISTRLNPTGVAPFSSNEGFSPETQTATASGSTLTTSTSTVPALDANPTIIDSLSVPPVNFDWGSAGLSNPLTGAAISDFAAILDCDFASKASTEHSLEAELERLGLGRSQKDLQSFPDTQELTFGNNSLNLDDILREHHQNNSSGHSNGVVELSVDGKALLEALPDYGFMLSKMLMFPVNR</sequence>
<protein>
    <submittedName>
        <fullName evidence="3">Clathrin_bdg domain-containing protein</fullName>
    </submittedName>
</protein>
<feature type="compositionally biased region" description="Acidic residues" evidence="1">
    <location>
        <begin position="54"/>
        <end position="78"/>
    </location>
</feature>
<proteinExistence type="predicted"/>
<dbReference type="GO" id="GO:0032588">
    <property type="term" value="C:trans-Golgi network membrane"/>
    <property type="evidence" value="ECO:0007669"/>
    <property type="project" value="InterPro"/>
</dbReference>
<dbReference type="WBParaSite" id="Pan_g947.t2">
    <property type="protein sequence ID" value="Pan_g947.t2"/>
    <property type="gene ID" value="Pan_g947"/>
</dbReference>
<dbReference type="GO" id="GO:0030121">
    <property type="term" value="C:AP-1 adaptor complex"/>
    <property type="evidence" value="ECO:0007669"/>
    <property type="project" value="TreeGrafter"/>
</dbReference>
<accession>A0A7E4WDJ7</accession>
<dbReference type="GO" id="GO:0030276">
    <property type="term" value="F:clathrin binding"/>
    <property type="evidence" value="ECO:0007669"/>
    <property type="project" value="InterPro"/>
</dbReference>
<feature type="compositionally biased region" description="Basic and acidic residues" evidence="1">
    <location>
        <begin position="1"/>
        <end position="16"/>
    </location>
</feature>
<evidence type="ECO:0000313" key="3">
    <source>
        <dbReference type="WBParaSite" id="Pan_g947.t2"/>
    </source>
</evidence>
<dbReference type="InterPro" id="IPR046359">
    <property type="entry name" value="Aftin-like"/>
</dbReference>
<reference evidence="2" key="1">
    <citation type="journal article" date="2013" name="Genetics">
        <title>The draft genome and transcriptome of Panagrellus redivivus are shaped by the harsh demands of a free-living lifestyle.</title>
        <authorList>
            <person name="Srinivasan J."/>
            <person name="Dillman A.R."/>
            <person name="Macchietto M.G."/>
            <person name="Heikkinen L."/>
            <person name="Lakso M."/>
            <person name="Fracchia K.M."/>
            <person name="Antoshechkin I."/>
            <person name="Mortazavi A."/>
            <person name="Wong G."/>
            <person name="Sternberg P.W."/>
        </authorList>
    </citation>
    <scope>NUCLEOTIDE SEQUENCE [LARGE SCALE GENOMIC DNA]</scope>
    <source>
        <strain evidence="2">MT8872</strain>
    </source>
</reference>
<reference evidence="3" key="2">
    <citation type="submission" date="2020-10" db="UniProtKB">
        <authorList>
            <consortium name="WormBaseParasite"/>
        </authorList>
    </citation>
    <scope>IDENTIFICATION</scope>
</reference>
<feature type="region of interest" description="Disordered" evidence="1">
    <location>
        <begin position="1"/>
        <end position="135"/>
    </location>
</feature>
<dbReference type="PANTHER" id="PTHR16156">
    <property type="entry name" value="AFTIPHILIN A-RELATED"/>
    <property type="match status" value="1"/>
</dbReference>
<evidence type="ECO:0000313" key="2">
    <source>
        <dbReference type="Proteomes" id="UP000492821"/>
    </source>
</evidence>
<dbReference type="AlphaFoldDB" id="A0A7E4WDJ7"/>
<name>A0A7E4WDJ7_PANRE</name>
<dbReference type="PANTHER" id="PTHR16156:SF10">
    <property type="entry name" value="AFTIPHILIN-RELATED"/>
    <property type="match status" value="1"/>
</dbReference>
<feature type="compositionally biased region" description="Low complexity" evidence="1">
    <location>
        <begin position="307"/>
        <end position="319"/>
    </location>
</feature>
<feature type="compositionally biased region" description="Low complexity" evidence="1">
    <location>
        <begin position="96"/>
        <end position="105"/>
    </location>
</feature>